<feature type="compositionally biased region" description="Low complexity" evidence="1">
    <location>
        <begin position="999"/>
        <end position="1009"/>
    </location>
</feature>
<feature type="compositionally biased region" description="Acidic residues" evidence="1">
    <location>
        <begin position="805"/>
        <end position="815"/>
    </location>
</feature>
<keyword evidence="3" id="KW-1185">Reference proteome</keyword>
<evidence type="ECO:0000313" key="3">
    <source>
        <dbReference type="Proteomes" id="UP000265618"/>
    </source>
</evidence>
<comment type="caution">
    <text evidence="2">The sequence shown here is derived from an EMBL/GenBank/DDBJ whole genome shotgun (WGS) entry which is preliminary data.</text>
</comment>
<accession>A0A9K3CW50</accession>
<sequence length="2190" mass="237324">MDLRCSNTAETTSYTRKGTMTALINCADTFMQIGNAECAMYLYQECFRLLHVTVLSGGVYSGIPKGQYSRGTVRLVSSLYESYTERAPGSVPFPAPYLLQIGHTRVSESMGLKSPKVSRPDLRVAGVKLRLLMGHETQAWGELDSYLTTLSDAMVNHTHAMPGLRERDRAHAKERKRMMEDYRLELTTLYAVSLREAGCYARAAKRYRQMASWESTPTEERGHSLLACARCQLQMGSYSTARRTLRECSALSWTGGGTSIGTESEETVDTLEETSRKCQRMTARVPTPDSTMSLSLSLDAVEAAFNQLDDMDLGHLEGGYPETLKVLFHLDTVVTRAIPILDRVLGPGMVVVSDTELDKDHIDTAYSLSLRLVGVCAWIAELGVMLRHIGADRDRLGPDTVKKLDTMCGLITPASPFRPGRFGKALADESVYCKALLNLAVDRGTLAVEHFITKLDANHRKMEGSLDNALLAVRHSMLARQYLTSMCEDADAGVPLYSRVSHTDGVTPLDSNGQGIGLLKVEYRDVFSVYSDSLSQLERLHTVSEADDIVPSLRSLLMQRGGEEVDVDADTNWWYHALRCIRSDVEHACCLSAPGADASISQSSQEGWLTLLSQSHPERWREGQQILRRLNHLQPMGALLSLAAPVCTLSNMSPEYLVGRVYEIRVNRKDLPKLSFGFRYTLIDIRQTGVTVRKERTNHRVPRIELPASATSPTPSSPPVCMGNGTMALPEKRVSVRGSETPKVPRPQADARVGTAGVNVANTEEIPDIPMDMDMGMDTEPCPSPSPSPSPSPGLKASRVIETQSSEEEETEAEGEGERETTQPIPQTTQELWGDIGVDGDERETSREREAEVEAESTQDVDMGQVQTCPTPLVERDVDAATECSTPAIPFQTEPSESEQTPLLQSAITPVATPSVTPLHTPTAATEPVNHLTESGGVRVGVLSSTVSSRQSSLDATPTITVRRVVPAIPSPVTTPAGMETVSICDVEQSTSPTESVHSRSVSPSPSSMASLTQQSQASAYRCYPMPHPWLNRASRLERLGGVASVDATEGRSVGEEDTPVDTPTATGRTDAGPIAVDGGTAVGKADTAPDSWFMERAQEREREGEGPAKKVTSSLPSGMASPLAEGDASATHVPASASPSIRKRKVSSGDSPETDKQRRKRERAAKRALKEERRSQRRKRREARALRKIQGSAVSMSMSMSVASPVQSPQRDSARDEGPSGRGSGEGESVSKVTHVDGTPRHQGSPSRRACALPNFQGVIPVFQSPPRRDIPRSIYDQEARQRGTESTIPIRVSEEVSEGHVNCVLSDPEPSGGFTTQGEREGEGEGVYEMVDSDYEGVGTEGQGEGVGVGVRERETVPQNQGPVGLEHTLSGVHSPPAKRGMFGGSLPVLTDPRKAVSTTHLYPHAAGTDTSGLFGSGSGDRALPLNQSPMAGGGDMDMVVSASPIRNSADSVQFGDYPSVSSVEGPDQYQRMWQTQTLPETQREPVQGQGMGQAVGHDMGYVQQHAGQFGAPCIYGQQQPQHPHHQQQQQQQFCQQQQYGQQVHPPYAQPQPQPPAVNQSHVNESHMQQEPQQQPMAMSPPEYPGHPQGLYHHQSVPVHSPTHMDMGQAPVASMQTHQHQHQHLPSMQLQQQIPPMEQQQHQQHQQHMPPVEQQHQQHIPPMQHQQMPPMPQGTPPIYMHQQQQYDPSTLMPHPTELVPQPTSYAQPQPVPQQQPTPNVYTPYVPTTPGHGLYGVTDVVAQPVRKGSPPRVLPPRLTHGDDYLDRVERHGAGPAVHDPISEGEREGQPDFGSMTAQEVIAAISHENGMREPQIRSPRTRRAAMQGTPGRVYGGPSGIANPSTITGVATGANAVGTGVPASSVQPVQTPQTTTVRTGGPTTTTTSTTSGKTKPVKRSASCYGSPGRGALAVPPIPGCYNKTGGNPYTRLAERSPYVTGRSGSRVGVHPLGQSPRAVKSRSVPTVHLCLTGRAIRLDSVFWQRVQSDNVGSLEVSRCGISVSPCVLPDCLQRLEVSDCQLDMGDVSSLLAGIPPSLSELVLHGVALRKKGNTSLPVPPTPNLGLPPLSLNLLSLDGSTLGPLSQVAASRLASISHLSLRQCTGSLCILNQLPRGCVTNVCDMSLSEEAELQRSRRNVPFPTAGDVPTLKREREEHRRDFLGAVSQCCSIVSCSVVHSSQDQFTLVRTGF</sequence>
<dbReference type="EMBL" id="BDIP01001078">
    <property type="protein sequence ID" value="GIQ83510.1"/>
    <property type="molecule type" value="Genomic_DNA"/>
</dbReference>
<feature type="compositionally biased region" description="Basic and acidic residues" evidence="1">
    <location>
        <begin position="1097"/>
        <end position="1109"/>
    </location>
</feature>
<feature type="region of interest" description="Disordered" evidence="1">
    <location>
        <begin position="767"/>
        <end position="862"/>
    </location>
</feature>
<gene>
    <name evidence="2" type="ORF">KIPB_004848</name>
</gene>
<feature type="region of interest" description="Disordered" evidence="1">
    <location>
        <begin position="1812"/>
        <end position="1838"/>
    </location>
</feature>
<evidence type="ECO:0000313" key="2">
    <source>
        <dbReference type="EMBL" id="GIQ83510.1"/>
    </source>
</evidence>
<feature type="region of interest" description="Disordered" evidence="1">
    <location>
        <begin position="1516"/>
        <end position="1609"/>
    </location>
</feature>
<dbReference type="SUPFAM" id="SSF52047">
    <property type="entry name" value="RNI-like"/>
    <property type="match status" value="1"/>
</dbReference>
<feature type="region of interest" description="Disordered" evidence="1">
    <location>
        <begin position="1046"/>
        <end position="1252"/>
    </location>
</feature>
<feature type="compositionally biased region" description="Low complexity" evidence="1">
    <location>
        <begin position="1635"/>
        <end position="1670"/>
    </location>
</feature>
<feature type="compositionally biased region" description="Pro residues" evidence="1">
    <location>
        <begin position="782"/>
        <end position="792"/>
    </location>
</feature>
<proteinExistence type="predicted"/>
<evidence type="ECO:0000256" key="1">
    <source>
        <dbReference type="SAM" id="MobiDB-lite"/>
    </source>
</evidence>
<feature type="compositionally biased region" description="Basic residues" evidence="1">
    <location>
        <begin position="1158"/>
        <end position="1168"/>
    </location>
</feature>
<dbReference type="Proteomes" id="UP000265618">
    <property type="component" value="Unassembled WGS sequence"/>
</dbReference>
<feature type="compositionally biased region" description="Low complexity" evidence="1">
    <location>
        <begin position="1861"/>
        <end position="1893"/>
    </location>
</feature>
<feature type="compositionally biased region" description="Low complexity" evidence="1">
    <location>
        <begin position="768"/>
        <end position="778"/>
    </location>
</feature>
<organism evidence="2 3">
    <name type="scientific">Kipferlia bialata</name>
    <dbReference type="NCBI Taxonomy" id="797122"/>
    <lineage>
        <taxon>Eukaryota</taxon>
        <taxon>Metamonada</taxon>
        <taxon>Carpediemonas-like organisms</taxon>
        <taxon>Kipferlia</taxon>
    </lineage>
</organism>
<reference evidence="2 3" key="1">
    <citation type="journal article" date="2018" name="PLoS ONE">
        <title>The draft genome of Kipferlia bialata reveals reductive genome evolution in fornicate parasites.</title>
        <authorList>
            <person name="Tanifuji G."/>
            <person name="Takabayashi S."/>
            <person name="Kume K."/>
            <person name="Takagi M."/>
            <person name="Nakayama T."/>
            <person name="Kamikawa R."/>
            <person name="Inagaki Y."/>
            <person name="Hashimoto T."/>
        </authorList>
    </citation>
    <scope>NUCLEOTIDE SEQUENCE [LARGE SCALE GENOMIC DNA]</scope>
    <source>
        <strain evidence="2">NY0173</strain>
    </source>
</reference>
<feature type="region of interest" description="Disordered" evidence="1">
    <location>
        <begin position="1305"/>
        <end position="1325"/>
    </location>
</feature>
<feature type="region of interest" description="Disordered" evidence="1">
    <location>
        <begin position="1635"/>
        <end position="1717"/>
    </location>
</feature>
<feature type="compositionally biased region" description="Low complexity" evidence="1">
    <location>
        <begin position="1193"/>
        <end position="1211"/>
    </location>
</feature>
<feature type="region of interest" description="Disordered" evidence="1">
    <location>
        <begin position="1861"/>
        <end position="1903"/>
    </location>
</feature>
<feature type="region of interest" description="Disordered" evidence="1">
    <location>
        <begin position="988"/>
        <end position="1009"/>
    </location>
</feature>
<feature type="compositionally biased region" description="Low complexity" evidence="1">
    <location>
        <begin position="1520"/>
        <end position="1549"/>
    </location>
</feature>
<feature type="compositionally biased region" description="Low complexity" evidence="1">
    <location>
        <begin position="1571"/>
        <end position="1583"/>
    </location>
</feature>
<feature type="compositionally biased region" description="Basic and acidic residues" evidence="1">
    <location>
        <begin position="843"/>
        <end position="852"/>
    </location>
</feature>
<name>A0A9K3CW50_9EUKA</name>
<protein>
    <submittedName>
        <fullName evidence="2">Uncharacterized protein</fullName>
    </submittedName>
</protein>